<evidence type="ECO:0000256" key="1">
    <source>
        <dbReference type="SAM" id="MobiDB-lite"/>
    </source>
</evidence>
<dbReference type="AlphaFoldDB" id="K3WE45"/>
<dbReference type="eggNOG" id="ENOG502S0NV">
    <property type="taxonomic scope" value="Eukaryota"/>
</dbReference>
<reference evidence="4" key="1">
    <citation type="journal article" date="2010" name="Genome Biol.">
        <title>Genome sequence of the necrotrophic plant pathogen Pythium ultimum reveals original pathogenicity mechanisms and effector repertoire.</title>
        <authorList>
            <person name="Levesque C.A."/>
            <person name="Brouwer H."/>
            <person name="Cano L."/>
            <person name="Hamilton J.P."/>
            <person name="Holt C."/>
            <person name="Huitema E."/>
            <person name="Raffaele S."/>
            <person name="Robideau G.P."/>
            <person name="Thines M."/>
            <person name="Win J."/>
            <person name="Zerillo M.M."/>
            <person name="Beakes G.W."/>
            <person name="Boore J.L."/>
            <person name="Busam D."/>
            <person name="Dumas B."/>
            <person name="Ferriera S."/>
            <person name="Fuerstenberg S.I."/>
            <person name="Gachon C.M."/>
            <person name="Gaulin E."/>
            <person name="Govers F."/>
            <person name="Grenville-Briggs L."/>
            <person name="Horner N."/>
            <person name="Hostetler J."/>
            <person name="Jiang R.H."/>
            <person name="Johnson J."/>
            <person name="Krajaejun T."/>
            <person name="Lin H."/>
            <person name="Meijer H.J."/>
            <person name="Moore B."/>
            <person name="Morris P."/>
            <person name="Phuntmart V."/>
            <person name="Puiu D."/>
            <person name="Shetty J."/>
            <person name="Stajich J.E."/>
            <person name="Tripathy S."/>
            <person name="Wawra S."/>
            <person name="van West P."/>
            <person name="Whitty B.R."/>
            <person name="Coutinho P.M."/>
            <person name="Henrissat B."/>
            <person name="Martin F."/>
            <person name="Thomas P.D."/>
            <person name="Tyler B.M."/>
            <person name="De Vries R.P."/>
            <person name="Kamoun S."/>
            <person name="Yandell M."/>
            <person name="Tisserat N."/>
            <person name="Buell C.R."/>
        </authorList>
    </citation>
    <scope>NUCLEOTIDE SEQUENCE</scope>
    <source>
        <strain evidence="4">DAOM:BR144</strain>
    </source>
</reference>
<dbReference type="OMA" id="CFGDPYA"/>
<feature type="compositionally biased region" description="Low complexity" evidence="1">
    <location>
        <begin position="646"/>
        <end position="675"/>
    </location>
</feature>
<evidence type="ECO:0000313" key="3">
    <source>
        <dbReference type="EnsemblProtists" id="PYU1_T003236"/>
    </source>
</evidence>
<dbReference type="InterPro" id="IPR051707">
    <property type="entry name" value="PI-Interact_SigTrans_Reg"/>
</dbReference>
<dbReference type="CDD" id="cd00821">
    <property type="entry name" value="PH"/>
    <property type="match status" value="2"/>
</dbReference>
<proteinExistence type="predicted"/>
<dbReference type="Proteomes" id="UP000019132">
    <property type="component" value="Unassembled WGS sequence"/>
</dbReference>
<feature type="domain" description="PH" evidence="2">
    <location>
        <begin position="699"/>
        <end position="789"/>
    </location>
</feature>
<protein>
    <recommendedName>
        <fullName evidence="2">PH domain-containing protein</fullName>
    </recommendedName>
</protein>
<dbReference type="InParanoid" id="K3WE45"/>
<accession>K3WE45</accession>
<dbReference type="PROSITE" id="PS50003">
    <property type="entry name" value="PH_DOMAIN"/>
    <property type="match status" value="6"/>
</dbReference>
<dbReference type="FunFam" id="2.30.29.30:FF:000460">
    <property type="entry name" value="Pleckstrin y domain-containing family H member 2"/>
    <property type="match status" value="1"/>
</dbReference>
<dbReference type="InterPro" id="IPR001849">
    <property type="entry name" value="PH_domain"/>
</dbReference>
<feature type="compositionally biased region" description="Acidic residues" evidence="1">
    <location>
        <begin position="614"/>
        <end position="633"/>
    </location>
</feature>
<dbReference type="InterPro" id="IPR011993">
    <property type="entry name" value="PH-like_dom_sf"/>
</dbReference>
<dbReference type="VEuPathDB" id="FungiDB:PYU1_G003229"/>
<dbReference type="HOGENOM" id="CLU_310294_0_0_1"/>
<dbReference type="EMBL" id="GL376603">
    <property type="status" value="NOT_ANNOTATED_CDS"/>
    <property type="molecule type" value="Genomic_DNA"/>
</dbReference>
<feature type="domain" description="PH" evidence="2">
    <location>
        <begin position="397"/>
        <end position="487"/>
    </location>
</feature>
<evidence type="ECO:0000259" key="2">
    <source>
        <dbReference type="PROSITE" id="PS50003"/>
    </source>
</evidence>
<feature type="domain" description="PH" evidence="2">
    <location>
        <begin position="143"/>
        <end position="233"/>
    </location>
</feature>
<dbReference type="EnsemblProtists" id="PYU1_T003236">
    <property type="protein sequence ID" value="PYU1_T003236"/>
    <property type="gene ID" value="PYU1_G003229"/>
</dbReference>
<keyword evidence="4" id="KW-1185">Reference proteome</keyword>
<feature type="compositionally biased region" description="Low complexity" evidence="1">
    <location>
        <begin position="489"/>
        <end position="504"/>
    </location>
</feature>
<dbReference type="PANTHER" id="PTHR14336">
    <property type="entry name" value="TANDEM PH DOMAIN CONTAINING PROTEIN"/>
    <property type="match status" value="1"/>
</dbReference>
<sequence length="810" mass="89917">MATMQQKLHRAGNNVIAVGRVAKSTYCDYSGWASKQGSIIKSWKRRYFVLKGRELIYFSERSPSGKGINEKGRLKIVGVEFTPEFTNGLLIKGELKNQTMKIQVETNQESLEWYAKIKEALVDGGNGPANGANGANGARGAGAVTMQGWLFKEGQNFKTWKKRFMTLEGRVIKYHARANEAPLGEAHINDYNINPGRPFALDIFSENNRIFRIAAESFADIEAWDQAIGKVIGKPPCFGDPYADQKTPFLGETFNETNMCEGWLYKRGQRSTAWKKRFFTLNGFQLQYQDSPGENPKGEGSVVDIQLGDEGTFSMEIQLDTGRILSVTADSQDQVNMWVDAICTVLEKDPVSVEVASAGARPSNAGGGILHHGLSAGARSNSVLLQSATVTSGSDSGTRKTGWLNKQGHRMKSWKRRFFVVEGSTITYFEQVHEDPKGSGVIQQVAVNPGFPNCIDISLTTGRVLRVSAESPEEIRSWFVFLSELTENGSSSDRCSSISRSSGSNYERRSSLDAMSEAGKGWLMKKGKNFKTWKRRYFVLDGKKLSYSSGIGENPLGCGLVSYVTLGNERPFCIDVRFQNGRILNVAASSEAEMITWCKALQSSMRSQAKSGESDDNAEFDFDDDNENEDDVASEMRQSSVNRPRGSSLSQQRPSVSQQRSSMSQNSSLGRGSSLDSDDSFDDGLPYMDFSRASLDDSLPGCSGWLRKEGSTVKNWKLRYFTLKGTTLTYFKSDKGPLLKALKVCYVLPMRTKKFCLEVTMETGRKLLIAADTQAEHDRWLAALHQAVSAEKEKDRGRKSEPLNRVIMRL</sequence>
<feature type="region of interest" description="Disordered" evidence="1">
    <location>
        <begin position="488"/>
        <end position="510"/>
    </location>
</feature>
<feature type="domain" description="PH" evidence="2">
    <location>
        <begin position="26"/>
        <end position="122"/>
    </location>
</feature>
<name>K3WE45_GLOUD</name>
<reference evidence="3" key="3">
    <citation type="submission" date="2015-02" db="UniProtKB">
        <authorList>
            <consortium name="EnsemblProtists"/>
        </authorList>
    </citation>
    <scope>IDENTIFICATION</scope>
    <source>
        <strain evidence="3">DAOM BR144</strain>
    </source>
</reference>
<dbReference type="SUPFAM" id="SSF50729">
    <property type="entry name" value="PH domain-like"/>
    <property type="match status" value="6"/>
</dbReference>
<reference evidence="4" key="2">
    <citation type="submission" date="2010-04" db="EMBL/GenBank/DDBJ databases">
        <authorList>
            <person name="Buell R."/>
            <person name="Hamilton J."/>
            <person name="Hostetler J."/>
        </authorList>
    </citation>
    <scope>NUCLEOTIDE SEQUENCE [LARGE SCALE GENOMIC DNA]</scope>
    <source>
        <strain evidence="4">DAOM:BR144</strain>
    </source>
</reference>
<organism evidence="3 4">
    <name type="scientific">Globisporangium ultimum (strain ATCC 200006 / CBS 805.95 / DAOM BR144)</name>
    <name type="common">Pythium ultimum</name>
    <dbReference type="NCBI Taxonomy" id="431595"/>
    <lineage>
        <taxon>Eukaryota</taxon>
        <taxon>Sar</taxon>
        <taxon>Stramenopiles</taxon>
        <taxon>Oomycota</taxon>
        <taxon>Peronosporomycetes</taxon>
        <taxon>Pythiales</taxon>
        <taxon>Pythiaceae</taxon>
        <taxon>Globisporangium</taxon>
    </lineage>
</organism>
<dbReference type="Pfam" id="PF00169">
    <property type="entry name" value="PH"/>
    <property type="match status" value="6"/>
</dbReference>
<dbReference type="SMART" id="SM00233">
    <property type="entry name" value="PH"/>
    <property type="match status" value="6"/>
</dbReference>
<dbReference type="Gene3D" id="2.30.29.30">
    <property type="entry name" value="Pleckstrin-homology domain (PH domain)/Phosphotyrosine-binding domain (PTB)"/>
    <property type="match status" value="6"/>
</dbReference>
<evidence type="ECO:0000313" key="4">
    <source>
        <dbReference type="Proteomes" id="UP000019132"/>
    </source>
</evidence>
<feature type="domain" description="PH" evidence="2">
    <location>
        <begin position="516"/>
        <end position="606"/>
    </location>
</feature>
<feature type="domain" description="PH" evidence="2">
    <location>
        <begin position="257"/>
        <end position="347"/>
    </location>
</feature>
<feature type="region of interest" description="Disordered" evidence="1">
    <location>
        <begin position="608"/>
        <end position="677"/>
    </location>
</feature>